<organism evidence="2 3">
    <name type="scientific">Trichogramma brassicae</name>
    <dbReference type="NCBI Taxonomy" id="86971"/>
    <lineage>
        <taxon>Eukaryota</taxon>
        <taxon>Metazoa</taxon>
        <taxon>Ecdysozoa</taxon>
        <taxon>Arthropoda</taxon>
        <taxon>Hexapoda</taxon>
        <taxon>Insecta</taxon>
        <taxon>Pterygota</taxon>
        <taxon>Neoptera</taxon>
        <taxon>Endopterygota</taxon>
        <taxon>Hymenoptera</taxon>
        <taxon>Apocrita</taxon>
        <taxon>Proctotrupomorpha</taxon>
        <taxon>Chalcidoidea</taxon>
        <taxon>Trichogrammatidae</taxon>
        <taxon>Trichogramma</taxon>
    </lineage>
</organism>
<accession>A0A6H5IIS8</accession>
<evidence type="ECO:0000313" key="3">
    <source>
        <dbReference type="Proteomes" id="UP000479190"/>
    </source>
</evidence>
<feature type="compositionally biased region" description="Basic residues" evidence="1">
    <location>
        <begin position="69"/>
        <end position="82"/>
    </location>
</feature>
<sequence length="89" mass="10584">MLIMIKTKIDKRKKLTKSRRSSWYQRWGRRVTLTVQRRKQATGKWLVVHKGTTANCVLLNEKENLKQKKLRHRRALNGRAVRRPATFAS</sequence>
<dbReference type="Proteomes" id="UP000479190">
    <property type="component" value="Unassembled WGS sequence"/>
</dbReference>
<feature type="region of interest" description="Disordered" evidence="1">
    <location>
        <begin position="69"/>
        <end position="89"/>
    </location>
</feature>
<proteinExistence type="predicted"/>
<dbReference type="EMBL" id="CADCXV010000890">
    <property type="protein sequence ID" value="CAB0038088.1"/>
    <property type="molecule type" value="Genomic_DNA"/>
</dbReference>
<protein>
    <submittedName>
        <fullName evidence="2">Uncharacterized protein</fullName>
    </submittedName>
</protein>
<evidence type="ECO:0000313" key="2">
    <source>
        <dbReference type="EMBL" id="CAB0038088.1"/>
    </source>
</evidence>
<name>A0A6H5IIS8_9HYME</name>
<keyword evidence="3" id="KW-1185">Reference proteome</keyword>
<evidence type="ECO:0000256" key="1">
    <source>
        <dbReference type="SAM" id="MobiDB-lite"/>
    </source>
</evidence>
<reference evidence="2 3" key="1">
    <citation type="submission" date="2020-02" db="EMBL/GenBank/DDBJ databases">
        <authorList>
            <person name="Ferguson B K."/>
        </authorList>
    </citation>
    <scope>NUCLEOTIDE SEQUENCE [LARGE SCALE GENOMIC DNA]</scope>
</reference>
<dbReference type="AlphaFoldDB" id="A0A6H5IIS8"/>
<gene>
    <name evidence="2" type="ORF">TBRA_LOCUS9881</name>
</gene>